<keyword evidence="3" id="KW-1185">Reference proteome</keyword>
<sequence>MTAVPPPSSFAPHPTTGGSGVAAFCLGVLGAMIGVLPQVVGGGRLPLQNLWPEAVGPGEMPFSVLPVSQYQSTAIFAMLVAGGALAGLGIHVLARRSGWAAWPAALGLLVGHAGVIAQSFSVVGRGLRIGSEAADDRAALYFAGLLGGTIASALVAQAAFWTISRRSVGVAALGLGLVAAPLASWAGLWAVMLAGPAAVPPLLLFLLRWLPAVIAGAALAWCGLRPLGRVLTWLLVLAGLLLIPALLTAVRYALGLRVLDGDLTEMAAAGGQVFVQALAVGIPLVTLAVVMGIAGLVVRGVRPAAHPAPNAETVAGTAPGASRAE</sequence>
<evidence type="ECO:0000313" key="2">
    <source>
        <dbReference type="EMBL" id="UGS25433.1"/>
    </source>
</evidence>
<dbReference type="EMBL" id="CP082781">
    <property type="protein sequence ID" value="UGS25433.1"/>
    <property type="molecule type" value="Genomic_DNA"/>
</dbReference>
<protein>
    <recommendedName>
        <fullName evidence="4">Integral membrane protein</fullName>
    </recommendedName>
</protein>
<feature type="transmembrane region" description="Helical" evidence="1">
    <location>
        <begin position="168"/>
        <end position="190"/>
    </location>
</feature>
<feature type="transmembrane region" description="Helical" evidence="1">
    <location>
        <begin position="140"/>
        <end position="161"/>
    </location>
</feature>
<dbReference type="RefSeq" id="WP_231819297.1">
    <property type="nucleotide sequence ID" value="NZ_CP082781.1"/>
</dbReference>
<keyword evidence="1" id="KW-0472">Membrane</keyword>
<feature type="transmembrane region" description="Helical" evidence="1">
    <location>
        <begin position="274"/>
        <end position="298"/>
    </location>
</feature>
<organism evidence="2 3">
    <name type="scientific">Microbacterium resistens</name>
    <dbReference type="NCBI Taxonomy" id="156977"/>
    <lineage>
        <taxon>Bacteria</taxon>
        <taxon>Bacillati</taxon>
        <taxon>Actinomycetota</taxon>
        <taxon>Actinomycetes</taxon>
        <taxon>Micrococcales</taxon>
        <taxon>Microbacteriaceae</taxon>
        <taxon>Microbacterium</taxon>
    </lineage>
</organism>
<evidence type="ECO:0000256" key="1">
    <source>
        <dbReference type="SAM" id="Phobius"/>
    </source>
</evidence>
<keyword evidence="1" id="KW-1133">Transmembrane helix</keyword>
<evidence type="ECO:0000313" key="3">
    <source>
        <dbReference type="Proteomes" id="UP001199642"/>
    </source>
</evidence>
<feature type="transmembrane region" description="Helical" evidence="1">
    <location>
        <begin position="231"/>
        <end position="254"/>
    </location>
</feature>
<keyword evidence="1" id="KW-0812">Transmembrane</keyword>
<evidence type="ECO:0008006" key="4">
    <source>
        <dbReference type="Google" id="ProtNLM"/>
    </source>
</evidence>
<proteinExistence type="predicted"/>
<accession>A0ABY3RR49</accession>
<feature type="transmembrane region" description="Helical" evidence="1">
    <location>
        <begin position="70"/>
        <end position="93"/>
    </location>
</feature>
<name>A0ABY3RR49_9MICO</name>
<feature type="transmembrane region" description="Helical" evidence="1">
    <location>
        <begin position="202"/>
        <end position="224"/>
    </location>
</feature>
<gene>
    <name evidence="2" type="ORF">K8F61_12175</name>
</gene>
<feature type="transmembrane region" description="Helical" evidence="1">
    <location>
        <begin position="21"/>
        <end position="40"/>
    </location>
</feature>
<feature type="transmembrane region" description="Helical" evidence="1">
    <location>
        <begin position="100"/>
        <end position="120"/>
    </location>
</feature>
<dbReference type="Proteomes" id="UP001199642">
    <property type="component" value="Chromosome"/>
</dbReference>
<reference evidence="2 3" key="1">
    <citation type="submission" date="2023-01" db="EMBL/GenBank/DDBJ databases">
        <title>Characterization of estradiol degrading bacteria Microbacterium sp. MZT7 and reveal degrading genes through genome analysis.</title>
        <authorList>
            <person name="Hao P."/>
            <person name="Gao Y."/>
        </authorList>
    </citation>
    <scope>NUCLEOTIDE SEQUENCE [LARGE SCALE GENOMIC DNA]</scope>
    <source>
        <strain evidence="2 3">MZT7</strain>
    </source>
</reference>